<accession>A0ABY7BYL0</accession>
<organism evidence="2 3">
    <name type="scientific">Jiella pelagia</name>
    <dbReference type="NCBI Taxonomy" id="2986949"/>
    <lineage>
        <taxon>Bacteria</taxon>
        <taxon>Pseudomonadati</taxon>
        <taxon>Pseudomonadota</taxon>
        <taxon>Alphaproteobacteria</taxon>
        <taxon>Hyphomicrobiales</taxon>
        <taxon>Aurantimonadaceae</taxon>
        <taxon>Jiella</taxon>
    </lineage>
</organism>
<gene>
    <name evidence="2" type="ORF">OH818_20080</name>
</gene>
<protein>
    <submittedName>
        <fullName evidence="2">Uncharacterized protein</fullName>
    </submittedName>
</protein>
<dbReference type="Proteomes" id="UP001164020">
    <property type="component" value="Chromosome"/>
</dbReference>
<feature type="transmembrane region" description="Helical" evidence="1">
    <location>
        <begin position="23"/>
        <end position="48"/>
    </location>
</feature>
<keyword evidence="1" id="KW-0812">Transmembrane</keyword>
<name>A0ABY7BYL0_9HYPH</name>
<reference evidence="2" key="1">
    <citation type="submission" date="2022-12" db="EMBL/GenBank/DDBJ databases">
        <title>Jiella pelagia sp. nov., isolated from phosphonate enriched culture of Northwest Pacific surface seawater.</title>
        <authorList>
            <person name="Shin D.Y."/>
            <person name="Hwang C.Y."/>
        </authorList>
    </citation>
    <scope>NUCLEOTIDE SEQUENCE</scope>
    <source>
        <strain evidence="2">HL-NP1</strain>
    </source>
</reference>
<evidence type="ECO:0000256" key="1">
    <source>
        <dbReference type="SAM" id="Phobius"/>
    </source>
</evidence>
<keyword evidence="1" id="KW-1133">Transmembrane helix</keyword>
<proteinExistence type="predicted"/>
<evidence type="ECO:0000313" key="3">
    <source>
        <dbReference type="Proteomes" id="UP001164020"/>
    </source>
</evidence>
<dbReference type="EMBL" id="CP114029">
    <property type="protein sequence ID" value="WAP67750.1"/>
    <property type="molecule type" value="Genomic_DNA"/>
</dbReference>
<keyword evidence="3" id="KW-1185">Reference proteome</keyword>
<sequence length="59" mass="6068">MTVGIISSSVSYLVTPSTLHADAATYVIVLGGCAAGGLLSRFASHLLYGALIENDERKG</sequence>
<keyword evidence="1" id="KW-0472">Membrane</keyword>
<evidence type="ECO:0000313" key="2">
    <source>
        <dbReference type="EMBL" id="WAP67750.1"/>
    </source>
</evidence>